<dbReference type="GO" id="GO:0005886">
    <property type="term" value="C:plasma membrane"/>
    <property type="evidence" value="ECO:0007669"/>
    <property type="project" value="UniProtKB-SubCell"/>
</dbReference>
<dbReference type="STRING" id="574349.SAMN05443545_102343"/>
<dbReference type="RefSeq" id="WP_175529774.1">
    <property type="nucleotide sequence ID" value="NZ_BMXH01000002.1"/>
</dbReference>
<dbReference type="Proteomes" id="UP000198500">
    <property type="component" value="Unassembled WGS sequence"/>
</dbReference>
<evidence type="ECO:0000256" key="9">
    <source>
        <dbReference type="SAM" id="Phobius"/>
    </source>
</evidence>
<dbReference type="PANTHER" id="PTHR43547">
    <property type="entry name" value="TWO-COMPONENT HISTIDINE KINASE"/>
    <property type="match status" value="1"/>
</dbReference>
<dbReference type="InterPro" id="IPR029151">
    <property type="entry name" value="Sensor-like_sf"/>
</dbReference>
<dbReference type="InterPro" id="IPR003594">
    <property type="entry name" value="HATPase_dom"/>
</dbReference>
<feature type="domain" description="Histidine kinase" evidence="10">
    <location>
        <begin position="336"/>
        <end position="528"/>
    </location>
</feature>
<evidence type="ECO:0000313" key="11">
    <source>
        <dbReference type="EMBL" id="SDW64179.1"/>
    </source>
</evidence>
<keyword evidence="11" id="KW-0418">Kinase</keyword>
<accession>A0A1H2V8I3</accession>
<dbReference type="Pfam" id="PF02518">
    <property type="entry name" value="HATPase_c"/>
    <property type="match status" value="1"/>
</dbReference>
<dbReference type="SUPFAM" id="SSF103190">
    <property type="entry name" value="Sensory domain-like"/>
    <property type="match status" value="1"/>
</dbReference>
<reference evidence="11 12" key="1">
    <citation type="submission" date="2016-10" db="EMBL/GenBank/DDBJ databases">
        <authorList>
            <person name="de Groot N.N."/>
        </authorList>
    </citation>
    <scope>NUCLEOTIDE SEQUENCE [LARGE SCALE GENOMIC DNA]</scope>
    <source>
        <strain evidence="11 12">DSM 19219</strain>
    </source>
</reference>
<dbReference type="EC" id="2.7.13.3" evidence="3"/>
<evidence type="ECO:0000256" key="7">
    <source>
        <dbReference type="ARBA" id="ARBA00022989"/>
    </source>
</evidence>
<dbReference type="PRINTS" id="PR00344">
    <property type="entry name" value="BCTRLSENSOR"/>
</dbReference>
<evidence type="ECO:0000256" key="2">
    <source>
        <dbReference type="ARBA" id="ARBA00004651"/>
    </source>
</evidence>
<evidence type="ECO:0000256" key="1">
    <source>
        <dbReference type="ARBA" id="ARBA00000085"/>
    </source>
</evidence>
<keyword evidence="12" id="KW-1185">Reference proteome</keyword>
<dbReference type="InterPro" id="IPR004358">
    <property type="entry name" value="Sig_transdc_His_kin-like_C"/>
</dbReference>
<name>A0A1H2V8I3_9GAMM</name>
<keyword evidence="6 9" id="KW-0812">Transmembrane</keyword>
<evidence type="ECO:0000313" key="12">
    <source>
        <dbReference type="Proteomes" id="UP000198500"/>
    </source>
</evidence>
<evidence type="ECO:0000256" key="4">
    <source>
        <dbReference type="ARBA" id="ARBA00022475"/>
    </source>
</evidence>
<sequence length="536" mass="58101">MTPLRLRLNILISLLAALMVILSLGMALWLFTAQLNETAEQDQATRVTDLARSLADRGSVRRALRGNGEPASLQASIDGLRRELGVDFMVVMDDQGIRLTHPEPNRIGEPFVGGDEQAALAGEHYASRSRGTLGTSIRGFAPVRDQDGEVLGAVAVGVTLDSLSSLVADNRQRVVLGVLILMVLGILAATLLARFIKRVLLDLEPDQIARLVREHRALLNSVHEGILAIDGQRRLTLINPAAQHLLTRAGVSPPTAGQAVDDCLPGTGLVEVLTSGRQILDREVNVNGYVMIANRVPIMEGARVVGALATLRERGEVQRLAEELTGVRRYAEALRAASHEFKNRLHVILGLARRGDLDALRQYLGEVSTLRSPGEEGVTSRLNDPVLAGFLLGKHSEARERGITLEIDVDTPLPPPADSALTHTLVTVIGNLLENAFEAFDDHTPRRVRLVMSLDEAMLSLQVEDTGQGIPVDRQASVLERDVSSKGEGRGLGLALVREKLEAWEGRLSLYSTPGRGTLVEVEVPYEIATGVNREE</sequence>
<evidence type="ECO:0000256" key="3">
    <source>
        <dbReference type="ARBA" id="ARBA00012438"/>
    </source>
</evidence>
<dbReference type="Gene3D" id="3.30.565.10">
    <property type="entry name" value="Histidine kinase-like ATPase, C-terminal domain"/>
    <property type="match status" value="1"/>
</dbReference>
<evidence type="ECO:0000256" key="5">
    <source>
        <dbReference type="ARBA" id="ARBA00022553"/>
    </source>
</evidence>
<dbReference type="Gene3D" id="1.10.287.130">
    <property type="match status" value="1"/>
</dbReference>
<evidence type="ECO:0000259" key="10">
    <source>
        <dbReference type="PROSITE" id="PS50109"/>
    </source>
</evidence>
<gene>
    <name evidence="11" type="ORF">SAMN05443545_102343</name>
</gene>
<organism evidence="11 12">
    <name type="scientific">Aidingimonas halophila</name>
    <dbReference type="NCBI Taxonomy" id="574349"/>
    <lineage>
        <taxon>Bacteria</taxon>
        <taxon>Pseudomonadati</taxon>
        <taxon>Pseudomonadota</taxon>
        <taxon>Gammaproteobacteria</taxon>
        <taxon>Oceanospirillales</taxon>
        <taxon>Halomonadaceae</taxon>
        <taxon>Aidingimonas</taxon>
    </lineage>
</organism>
<dbReference type="InterPro" id="IPR005467">
    <property type="entry name" value="His_kinase_dom"/>
</dbReference>
<dbReference type="PROSITE" id="PS50109">
    <property type="entry name" value="HIS_KIN"/>
    <property type="match status" value="1"/>
</dbReference>
<evidence type="ECO:0000256" key="8">
    <source>
        <dbReference type="ARBA" id="ARBA00023136"/>
    </source>
</evidence>
<keyword evidence="5" id="KW-0597">Phosphoprotein</keyword>
<dbReference type="PANTHER" id="PTHR43547:SF10">
    <property type="entry name" value="SENSOR HISTIDINE KINASE DCUS"/>
    <property type="match status" value="1"/>
</dbReference>
<dbReference type="InterPro" id="IPR036890">
    <property type="entry name" value="HATPase_C_sf"/>
</dbReference>
<dbReference type="GO" id="GO:0000155">
    <property type="term" value="F:phosphorelay sensor kinase activity"/>
    <property type="evidence" value="ECO:0007669"/>
    <property type="project" value="TreeGrafter"/>
</dbReference>
<feature type="transmembrane region" description="Helical" evidence="9">
    <location>
        <begin position="6"/>
        <end position="31"/>
    </location>
</feature>
<protein>
    <recommendedName>
        <fullName evidence="3">histidine kinase</fullName>
        <ecNumber evidence="3">2.7.13.3</ecNumber>
    </recommendedName>
</protein>
<keyword evidence="11" id="KW-0808">Transferase</keyword>
<dbReference type="AlphaFoldDB" id="A0A1H2V8I3"/>
<dbReference type="Gene3D" id="3.30.450.20">
    <property type="entry name" value="PAS domain"/>
    <property type="match status" value="2"/>
</dbReference>
<proteinExistence type="predicted"/>
<dbReference type="SUPFAM" id="SSF55874">
    <property type="entry name" value="ATPase domain of HSP90 chaperone/DNA topoisomerase II/histidine kinase"/>
    <property type="match status" value="1"/>
</dbReference>
<dbReference type="InterPro" id="IPR033463">
    <property type="entry name" value="sCache_3"/>
</dbReference>
<comment type="catalytic activity">
    <reaction evidence="1">
        <text>ATP + protein L-histidine = ADP + protein N-phospho-L-histidine.</text>
        <dbReference type="EC" id="2.7.13.3"/>
    </reaction>
</comment>
<comment type="subcellular location">
    <subcellularLocation>
        <location evidence="2">Cell membrane</location>
        <topology evidence="2">Multi-pass membrane protein</topology>
    </subcellularLocation>
</comment>
<dbReference type="Pfam" id="PF17203">
    <property type="entry name" value="sCache_3_2"/>
    <property type="match status" value="1"/>
</dbReference>
<keyword evidence="4" id="KW-1003">Cell membrane</keyword>
<dbReference type="SMART" id="SM00387">
    <property type="entry name" value="HATPase_c"/>
    <property type="match status" value="1"/>
</dbReference>
<dbReference type="EMBL" id="FNNI01000002">
    <property type="protein sequence ID" value="SDW64179.1"/>
    <property type="molecule type" value="Genomic_DNA"/>
</dbReference>
<evidence type="ECO:0000256" key="6">
    <source>
        <dbReference type="ARBA" id="ARBA00022692"/>
    </source>
</evidence>
<feature type="transmembrane region" description="Helical" evidence="9">
    <location>
        <begin position="174"/>
        <end position="196"/>
    </location>
</feature>
<keyword evidence="7 9" id="KW-1133">Transmembrane helix</keyword>
<keyword evidence="8 9" id="KW-0472">Membrane</keyword>